<dbReference type="OrthoDB" id="998384at2759"/>
<protein>
    <submittedName>
        <fullName evidence="2">Uncharacterized protein</fullName>
    </submittedName>
</protein>
<evidence type="ECO:0000313" key="3">
    <source>
        <dbReference type="Proteomes" id="UP000593579"/>
    </source>
</evidence>
<proteinExistence type="predicted"/>
<accession>A0A7J9BGS4</accession>
<feature type="compositionally biased region" description="Gly residues" evidence="1">
    <location>
        <begin position="50"/>
        <end position="69"/>
    </location>
</feature>
<feature type="compositionally biased region" description="Basic and acidic residues" evidence="1">
    <location>
        <begin position="135"/>
        <end position="161"/>
    </location>
</feature>
<keyword evidence="3" id="KW-1185">Reference proteome</keyword>
<evidence type="ECO:0000313" key="2">
    <source>
        <dbReference type="EMBL" id="MBA0735370.1"/>
    </source>
</evidence>
<organism evidence="2 3">
    <name type="scientific">Gossypium gossypioides</name>
    <name type="common">Mexican cotton</name>
    <name type="synonym">Selera gossypioides</name>
    <dbReference type="NCBI Taxonomy" id="34282"/>
    <lineage>
        <taxon>Eukaryota</taxon>
        <taxon>Viridiplantae</taxon>
        <taxon>Streptophyta</taxon>
        <taxon>Embryophyta</taxon>
        <taxon>Tracheophyta</taxon>
        <taxon>Spermatophyta</taxon>
        <taxon>Magnoliopsida</taxon>
        <taxon>eudicotyledons</taxon>
        <taxon>Gunneridae</taxon>
        <taxon>Pentapetalae</taxon>
        <taxon>rosids</taxon>
        <taxon>malvids</taxon>
        <taxon>Malvales</taxon>
        <taxon>Malvaceae</taxon>
        <taxon>Malvoideae</taxon>
        <taxon>Gossypium</taxon>
    </lineage>
</organism>
<feature type="region of interest" description="Disordered" evidence="1">
    <location>
        <begin position="50"/>
        <end position="85"/>
    </location>
</feature>
<reference evidence="2 3" key="1">
    <citation type="journal article" date="2019" name="Genome Biol. Evol.">
        <title>Insights into the evolution of the New World diploid cottons (Gossypium, subgenus Houzingenia) based on genome sequencing.</title>
        <authorList>
            <person name="Grover C.E."/>
            <person name="Arick M.A. 2nd"/>
            <person name="Thrash A."/>
            <person name="Conover J.L."/>
            <person name="Sanders W.S."/>
            <person name="Peterson D.G."/>
            <person name="Frelichowski J.E."/>
            <person name="Scheffler J.A."/>
            <person name="Scheffler B.E."/>
            <person name="Wendel J.F."/>
        </authorList>
    </citation>
    <scope>NUCLEOTIDE SEQUENCE [LARGE SCALE GENOMIC DNA]</scope>
    <source>
        <strain evidence="2">5</strain>
        <tissue evidence="2">Leaf</tissue>
    </source>
</reference>
<feature type="non-terminal residue" evidence="2">
    <location>
        <position position="223"/>
    </location>
</feature>
<comment type="caution">
    <text evidence="2">The sequence shown here is derived from an EMBL/GenBank/DDBJ whole genome shotgun (WGS) entry which is preliminary data.</text>
</comment>
<dbReference type="Proteomes" id="UP000593579">
    <property type="component" value="Unassembled WGS sequence"/>
</dbReference>
<evidence type="ECO:0000256" key="1">
    <source>
        <dbReference type="SAM" id="MobiDB-lite"/>
    </source>
</evidence>
<name>A0A7J9BGS4_GOSGO</name>
<dbReference type="AlphaFoldDB" id="A0A7J9BGS4"/>
<sequence>MHKEIDLYVEHEIDTVVFVNDESMLVVACLQFGGDGNEVGEGGEVVGSKCGEGVGEGGEVVGSKGGESDGGGEEGVRDESNSNSEDENAYLMKVMYLSDGDDNKELQEARQKVREVEGKTNGKGKETILDGTESESSRELFEAEVPEKVDGEGLKDNVGREYENETEYFDSDDHESILGLEDDDNTNICRRRSRFLTYNPNSASPHFCIGMLLKYGEQFKFVI</sequence>
<dbReference type="EMBL" id="JABEZY010000003">
    <property type="protein sequence ID" value="MBA0735370.1"/>
    <property type="molecule type" value="Genomic_DNA"/>
</dbReference>
<gene>
    <name evidence="2" type="ORF">Gogos_019224</name>
</gene>
<feature type="region of interest" description="Disordered" evidence="1">
    <location>
        <begin position="114"/>
        <end position="161"/>
    </location>
</feature>
<feature type="compositionally biased region" description="Basic and acidic residues" evidence="1">
    <location>
        <begin position="114"/>
        <end position="128"/>
    </location>
</feature>